<dbReference type="RefSeq" id="WP_276266225.1">
    <property type="nucleotide sequence ID" value="NZ_JARJLM010000355.1"/>
</dbReference>
<feature type="signal peptide" evidence="1">
    <location>
        <begin position="1"/>
        <end position="33"/>
    </location>
</feature>
<protein>
    <submittedName>
        <fullName evidence="3">Serine hydrolase</fullName>
    </submittedName>
</protein>
<dbReference type="InterPro" id="IPR001466">
    <property type="entry name" value="Beta-lactam-related"/>
</dbReference>
<keyword evidence="3" id="KW-0378">Hydrolase</keyword>
<dbReference type="PANTHER" id="PTHR43283">
    <property type="entry name" value="BETA-LACTAMASE-RELATED"/>
    <property type="match status" value="1"/>
</dbReference>
<dbReference type="PANTHER" id="PTHR43283:SF7">
    <property type="entry name" value="BETA-LACTAMASE-RELATED DOMAIN-CONTAINING PROTEIN"/>
    <property type="match status" value="1"/>
</dbReference>
<dbReference type="EMBL" id="JARJLM010000355">
    <property type="protein sequence ID" value="MDF3835436.1"/>
    <property type="molecule type" value="Genomic_DNA"/>
</dbReference>
<accession>A0ABT6AUP1</accession>
<proteinExistence type="predicted"/>
<dbReference type="Proteomes" id="UP001216674">
    <property type="component" value="Unassembled WGS sequence"/>
</dbReference>
<evidence type="ECO:0000259" key="2">
    <source>
        <dbReference type="Pfam" id="PF00144"/>
    </source>
</evidence>
<dbReference type="GO" id="GO:0016787">
    <property type="term" value="F:hydrolase activity"/>
    <property type="evidence" value="ECO:0007669"/>
    <property type="project" value="UniProtKB-KW"/>
</dbReference>
<feature type="chain" id="PRO_5045210472" evidence="1">
    <location>
        <begin position="34"/>
        <end position="451"/>
    </location>
</feature>
<dbReference type="SUPFAM" id="SSF56601">
    <property type="entry name" value="beta-lactamase/transpeptidase-like"/>
    <property type="match status" value="1"/>
</dbReference>
<feature type="domain" description="Beta-lactamase-related" evidence="2">
    <location>
        <begin position="129"/>
        <end position="418"/>
    </location>
</feature>
<reference evidence="3 4" key="1">
    <citation type="submission" date="2023-03" db="EMBL/GenBank/DDBJ databases">
        <title>Draft assemblies of triclosan tolerant bacteria isolated from returned activated sludge.</title>
        <authorList>
            <person name="Van Hamelsveld S."/>
        </authorList>
    </citation>
    <scope>NUCLEOTIDE SEQUENCE [LARGE SCALE GENOMIC DNA]</scope>
    <source>
        <strain evidence="3 4">GW210010_S58</strain>
    </source>
</reference>
<evidence type="ECO:0000313" key="3">
    <source>
        <dbReference type="EMBL" id="MDF3835436.1"/>
    </source>
</evidence>
<dbReference type="InterPro" id="IPR050789">
    <property type="entry name" value="Diverse_Enzym_Activities"/>
</dbReference>
<evidence type="ECO:0000256" key="1">
    <source>
        <dbReference type="SAM" id="SignalP"/>
    </source>
</evidence>
<dbReference type="InterPro" id="IPR012338">
    <property type="entry name" value="Beta-lactam/transpept-like"/>
</dbReference>
<gene>
    <name evidence="3" type="ORF">P3W85_21110</name>
</gene>
<dbReference type="Pfam" id="PF00144">
    <property type="entry name" value="Beta-lactamase"/>
    <property type="match status" value="1"/>
</dbReference>
<keyword evidence="1" id="KW-0732">Signal</keyword>
<keyword evidence="4" id="KW-1185">Reference proteome</keyword>
<comment type="caution">
    <text evidence="3">The sequence shown here is derived from an EMBL/GenBank/DDBJ whole genome shotgun (WGS) entry which is preliminary data.</text>
</comment>
<name>A0ABT6AUP1_9BURK</name>
<evidence type="ECO:0000313" key="4">
    <source>
        <dbReference type="Proteomes" id="UP001216674"/>
    </source>
</evidence>
<sequence>MQATSAYSASKTRGGASIAVAAMVAAASALANAQGQADTTDPVRLGVMQGFPPAPDKRVTKANAFQLPNLRWAFRHTRETSPTAGIDRAASALPLPAHPAGNLDDVTFECDGKPVRLSSYLRDTYTDGFIVLHEGQVLYERYFDSFGPRQPHIWASMTKSITGLLAAMLIDEGKLDPQAKLATYVPELAGNPFGEATIQQNLDMEVALSYPASLPPDLGLFGAVGIVPRREGAPDNIYDFLKVARHPQDATGARVWYYQNGSPEAVAWALRRITGQSWSALVSERIWSKFAQDDAYIQVDPLGTEMASGGMNSTLRDAARFAEAIRKASAGADPDGIPGKAVRLALRPNGNQALFAKGNLANGRSNYAYRDYWYQVNDGDGSIEASGRFGQKIYINPKKALTIVKFSSNPDSAPRAISASAAPAAPAPRRPVESPEAFAGAAKAIYAAIPR</sequence>
<dbReference type="Gene3D" id="3.40.710.10">
    <property type="entry name" value="DD-peptidase/beta-lactamase superfamily"/>
    <property type="match status" value="1"/>
</dbReference>
<organism evidence="3 4">
    <name type="scientific">Cupriavidus basilensis</name>
    <dbReference type="NCBI Taxonomy" id="68895"/>
    <lineage>
        <taxon>Bacteria</taxon>
        <taxon>Pseudomonadati</taxon>
        <taxon>Pseudomonadota</taxon>
        <taxon>Betaproteobacteria</taxon>
        <taxon>Burkholderiales</taxon>
        <taxon>Burkholderiaceae</taxon>
        <taxon>Cupriavidus</taxon>
    </lineage>
</organism>